<evidence type="ECO:0000256" key="1">
    <source>
        <dbReference type="SAM" id="MobiDB-lite"/>
    </source>
</evidence>
<protein>
    <recommendedName>
        <fullName evidence="3">DUF8175 domain-containing protein</fullName>
    </recommendedName>
</protein>
<keyword evidence="5" id="KW-1185">Reference proteome</keyword>
<feature type="compositionally biased region" description="Polar residues" evidence="1">
    <location>
        <begin position="11"/>
        <end position="20"/>
    </location>
</feature>
<reference evidence="4" key="1">
    <citation type="submission" date="2021-06" db="EMBL/GenBank/DDBJ databases">
        <title>Sequencing of actinobacteria type strains.</title>
        <authorList>
            <person name="Nguyen G.-S."/>
            <person name="Wentzel A."/>
        </authorList>
    </citation>
    <scope>NUCLEOTIDE SEQUENCE</scope>
    <source>
        <strain evidence="4">P38-E01</strain>
    </source>
</reference>
<feature type="domain" description="DUF8175" evidence="3">
    <location>
        <begin position="93"/>
        <end position="241"/>
    </location>
</feature>
<dbReference type="AlphaFoldDB" id="A0A949JGA3"/>
<name>A0A949JGA3_9ACTN</name>
<keyword evidence="2" id="KW-1133">Transmembrane helix</keyword>
<dbReference type="Pfam" id="PF26526">
    <property type="entry name" value="DUF8175"/>
    <property type="match status" value="1"/>
</dbReference>
<organism evidence="4 5">
    <name type="scientific">Streptomyces tardus</name>
    <dbReference type="NCBI Taxonomy" id="2780544"/>
    <lineage>
        <taxon>Bacteria</taxon>
        <taxon>Bacillati</taxon>
        <taxon>Actinomycetota</taxon>
        <taxon>Actinomycetes</taxon>
        <taxon>Kitasatosporales</taxon>
        <taxon>Streptomycetaceae</taxon>
        <taxon>Streptomyces</taxon>
    </lineage>
</organism>
<feature type="region of interest" description="Disordered" evidence="1">
    <location>
        <begin position="1"/>
        <end position="38"/>
    </location>
</feature>
<dbReference type="RefSeq" id="WP_211041670.1">
    <property type="nucleotide sequence ID" value="NZ_JAELVF020000001.1"/>
</dbReference>
<evidence type="ECO:0000256" key="2">
    <source>
        <dbReference type="SAM" id="Phobius"/>
    </source>
</evidence>
<evidence type="ECO:0000313" key="4">
    <source>
        <dbReference type="EMBL" id="MBU7597989.1"/>
    </source>
</evidence>
<dbReference type="InterPro" id="IPR058488">
    <property type="entry name" value="DUF8175"/>
</dbReference>
<evidence type="ECO:0000313" key="5">
    <source>
        <dbReference type="Proteomes" id="UP000694501"/>
    </source>
</evidence>
<gene>
    <name evidence="4" type="ORF">JGS22_010300</name>
</gene>
<feature type="region of interest" description="Disordered" evidence="1">
    <location>
        <begin position="235"/>
        <end position="255"/>
    </location>
</feature>
<keyword evidence="2" id="KW-0472">Membrane</keyword>
<comment type="caution">
    <text evidence="4">The sequence shown here is derived from an EMBL/GenBank/DDBJ whole genome shotgun (WGS) entry which is preliminary data.</text>
</comment>
<dbReference type="EMBL" id="JAELVF020000001">
    <property type="protein sequence ID" value="MBU7597989.1"/>
    <property type="molecule type" value="Genomic_DNA"/>
</dbReference>
<keyword evidence="2" id="KW-0812">Transmembrane</keyword>
<dbReference type="Proteomes" id="UP000694501">
    <property type="component" value="Unassembled WGS sequence"/>
</dbReference>
<feature type="region of interest" description="Disordered" evidence="1">
    <location>
        <begin position="60"/>
        <end position="106"/>
    </location>
</feature>
<feature type="transmembrane region" description="Helical" evidence="2">
    <location>
        <begin position="40"/>
        <end position="58"/>
    </location>
</feature>
<feature type="compositionally biased region" description="Basic and acidic residues" evidence="1">
    <location>
        <begin position="60"/>
        <end position="78"/>
    </location>
</feature>
<proteinExistence type="predicted"/>
<sequence>MSFGGGDESGHATTGRQGTRTRLPENEGGPRPAPMRPGKSMLVVVGVVMLLIAAIAFATRGEESDGGRGDDAKGEDARPTAPTGEKPVPGKGDGIPSGFAQSEQGAQSAATNYAVALGGDGMFKKPSRDAIVSTIYTTGSGDKLRPGLDKAYSEKFLQNVGLDEAGEAPEGSTFVSRTTPIGAKVTDYTSDSATVEVWCVGLIGLTGEDSTTPVKESWFTVTQNLNWSNGDWKITASKQTEGPSPVPGDNRASSADEIAEAVEGFGGFTYAR</sequence>
<evidence type="ECO:0000259" key="3">
    <source>
        <dbReference type="Pfam" id="PF26526"/>
    </source>
</evidence>
<accession>A0A949JGA3</accession>